<dbReference type="eggNOG" id="COG0791">
    <property type="taxonomic scope" value="Bacteria"/>
</dbReference>
<dbReference type="GO" id="GO:0006508">
    <property type="term" value="P:proteolysis"/>
    <property type="evidence" value="ECO:0007669"/>
    <property type="project" value="UniProtKB-KW"/>
</dbReference>
<keyword evidence="3" id="KW-0378">Hydrolase</keyword>
<sequence>MRDIPAALIIESVGAFIELSEANLQSYGGDVIRFHSGTNGYYGDVVWKGGTCPSYPIAVERFQSNNEGAYGMDCYTLFRDAYHLCGIDLPDFKRTQGGLREENLYLKNMEANGFHRVELSEARPGDVIIRQPFPGADSCHAMILLHENMVLHHDCAGHLSRREPYRPAFIKQTHSIWRHERCSSLNLQGIYEDISERSR</sequence>
<dbReference type="InterPro" id="IPR038765">
    <property type="entry name" value="Papain-like_cys_pep_sf"/>
</dbReference>
<reference evidence="6" key="1">
    <citation type="submission" date="2012-07" db="EMBL/GenBank/DDBJ databases">
        <authorList>
            <person name="Cummings C."/>
        </authorList>
    </citation>
    <scope>NUCLEOTIDE SEQUENCE</scope>
    <source>
        <strain evidence="6">1330</strain>
    </source>
</reference>
<evidence type="ECO:0000256" key="2">
    <source>
        <dbReference type="ARBA" id="ARBA00022670"/>
    </source>
</evidence>
<dbReference type="EMBL" id="CAKW01000104">
    <property type="protein sequence ID" value="CCJ73480.1"/>
    <property type="molecule type" value="Genomic_DNA"/>
</dbReference>
<gene>
    <name evidence="6" type="ORF">BN137_2857</name>
</gene>
<comment type="caution">
    <text evidence="6">The sequence shown here is derived from an EMBL/GenBank/DDBJ whole genome shotgun (WGS) entry which is preliminary data.</text>
</comment>
<dbReference type="InterPro" id="IPR000064">
    <property type="entry name" value="NLP_P60_dom"/>
</dbReference>
<dbReference type="AlphaFoldDB" id="K8A2I0"/>
<accession>K8A2I0</accession>
<dbReference type="RefSeq" id="WP_007676364.1">
    <property type="nucleotide sequence ID" value="NZ_CAKW01000104.1"/>
</dbReference>
<dbReference type="GO" id="GO:0008234">
    <property type="term" value="F:cysteine-type peptidase activity"/>
    <property type="evidence" value="ECO:0007669"/>
    <property type="project" value="UniProtKB-KW"/>
</dbReference>
<keyword evidence="2" id="KW-0645">Protease</keyword>
<evidence type="ECO:0000313" key="6">
    <source>
        <dbReference type="EMBL" id="CCJ73480.1"/>
    </source>
</evidence>
<feature type="domain" description="NlpC/P60" evidence="5">
    <location>
        <begin position="68"/>
        <end position="178"/>
    </location>
</feature>
<evidence type="ECO:0000256" key="4">
    <source>
        <dbReference type="ARBA" id="ARBA00022807"/>
    </source>
</evidence>
<evidence type="ECO:0000313" key="7">
    <source>
        <dbReference type="Proteomes" id="UP000009340"/>
    </source>
</evidence>
<dbReference type="SUPFAM" id="SSF54001">
    <property type="entry name" value="Cysteine proteinases"/>
    <property type="match status" value="1"/>
</dbReference>
<protein>
    <submittedName>
        <fullName evidence="6">Phage tail assembly protein</fullName>
    </submittedName>
</protein>
<dbReference type="Proteomes" id="UP000009340">
    <property type="component" value="Unassembled WGS sequence"/>
</dbReference>
<organism evidence="6 7">
    <name type="scientific">Cronobacter condimenti 1330</name>
    <dbReference type="NCBI Taxonomy" id="1073999"/>
    <lineage>
        <taxon>Bacteria</taxon>
        <taxon>Pseudomonadati</taxon>
        <taxon>Pseudomonadota</taxon>
        <taxon>Gammaproteobacteria</taxon>
        <taxon>Enterobacterales</taxon>
        <taxon>Enterobacteriaceae</taxon>
        <taxon>Cronobacter</taxon>
    </lineage>
</organism>
<evidence type="ECO:0000256" key="3">
    <source>
        <dbReference type="ARBA" id="ARBA00022801"/>
    </source>
</evidence>
<dbReference type="Pfam" id="PF00877">
    <property type="entry name" value="NLPC_P60"/>
    <property type="match status" value="1"/>
</dbReference>
<proteinExistence type="inferred from homology"/>
<dbReference type="Gene3D" id="3.90.1720.10">
    <property type="entry name" value="endopeptidase domain like (from Nostoc punctiforme)"/>
    <property type="match status" value="1"/>
</dbReference>
<name>K8A2I0_9ENTR</name>
<evidence type="ECO:0000256" key="1">
    <source>
        <dbReference type="ARBA" id="ARBA00007074"/>
    </source>
</evidence>
<comment type="similarity">
    <text evidence="1">Belongs to the peptidase C40 family.</text>
</comment>
<evidence type="ECO:0000259" key="5">
    <source>
        <dbReference type="Pfam" id="PF00877"/>
    </source>
</evidence>
<dbReference type="OrthoDB" id="1494599at2"/>
<keyword evidence="4" id="KW-0788">Thiol protease</keyword>